<evidence type="ECO:0000256" key="4">
    <source>
        <dbReference type="ARBA" id="ARBA00022842"/>
    </source>
</evidence>
<evidence type="ECO:0000259" key="7">
    <source>
        <dbReference type="Pfam" id="PF03936"/>
    </source>
</evidence>
<evidence type="ECO:0000313" key="8">
    <source>
        <dbReference type="EMBL" id="KAF2285874.1"/>
    </source>
</evidence>
<dbReference type="Pfam" id="PF03936">
    <property type="entry name" value="Terpene_synth_C"/>
    <property type="match status" value="1"/>
</dbReference>
<organism evidence="8 9">
    <name type="scientific">Hevea brasiliensis</name>
    <name type="common">Para rubber tree</name>
    <name type="synonym">Siphonia brasiliensis</name>
    <dbReference type="NCBI Taxonomy" id="3981"/>
    <lineage>
        <taxon>Eukaryota</taxon>
        <taxon>Viridiplantae</taxon>
        <taxon>Streptophyta</taxon>
        <taxon>Embryophyta</taxon>
        <taxon>Tracheophyta</taxon>
        <taxon>Spermatophyta</taxon>
        <taxon>Magnoliopsida</taxon>
        <taxon>eudicotyledons</taxon>
        <taxon>Gunneridae</taxon>
        <taxon>Pentapetalae</taxon>
        <taxon>rosids</taxon>
        <taxon>fabids</taxon>
        <taxon>Malpighiales</taxon>
        <taxon>Euphorbiaceae</taxon>
        <taxon>Crotonoideae</taxon>
        <taxon>Micrandreae</taxon>
        <taxon>Hevea</taxon>
    </lineage>
</organism>
<accession>A0A6A6KBV3</accession>
<dbReference type="InterPro" id="IPR036965">
    <property type="entry name" value="Terpene_synth_N_sf"/>
</dbReference>
<keyword evidence="5" id="KW-0456">Lyase</keyword>
<evidence type="ECO:0000259" key="6">
    <source>
        <dbReference type="Pfam" id="PF01397"/>
    </source>
</evidence>
<evidence type="ECO:0000256" key="5">
    <source>
        <dbReference type="ARBA" id="ARBA00023239"/>
    </source>
</evidence>
<feature type="domain" description="Terpene synthase metal-binding" evidence="7">
    <location>
        <begin position="199"/>
        <end position="304"/>
    </location>
</feature>
<keyword evidence="9" id="KW-1185">Reference proteome</keyword>
<dbReference type="SUPFAM" id="SSF48239">
    <property type="entry name" value="Terpenoid cyclases/Protein prenyltransferases"/>
    <property type="match status" value="1"/>
</dbReference>
<dbReference type="InterPro" id="IPR008930">
    <property type="entry name" value="Terpenoid_cyclase/PrenylTrfase"/>
</dbReference>
<protein>
    <recommendedName>
        <fullName evidence="10">Terpene synthase metal-binding domain-containing protein</fullName>
    </recommendedName>
</protein>
<evidence type="ECO:0000256" key="3">
    <source>
        <dbReference type="ARBA" id="ARBA00022723"/>
    </source>
</evidence>
<dbReference type="Gene3D" id="1.50.10.130">
    <property type="entry name" value="Terpene synthase, N-terminal domain"/>
    <property type="match status" value="1"/>
</dbReference>
<comment type="similarity">
    <text evidence="2">Belongs to the terpene synthase family.</text>
</comment>
<dbReference type="SUPFAM" id="SSF48576">
    <property type="entry name" value="Terpenoid synthases"/>
    <property type="match status" value="1"/>
</dbReference>
<proteinExistence type="inferred from homology"/>
<keyword evidence="4" id="KW-0460">Magnesium</keyword>
<dbReference type="GO" id="GO:0010333">
    <property type="term" value="F:terpene synthase activity"/>
    <property type="evidence" value="ECO:0007669"/>
    <property type="project" value="InterPro"/>
</dbReference>
<dbReference type="SMR" id="A0A6A6KBV3"/>
<dbReference type="Proteomes" id="UP000467840">
    <property type="component" value="Chromosome 3"/>
</dbReference>
<dbReference type="Pfam" id="PF01397">
    <property type="entry name" value="Terpene_synth"/>
    <property type="match status" value="1"/>
</dbReference>
<dbReference type="InterPro" id="IPR050148">
    <property type="entry name" value="Terpene_synthase-like"/>
</dbReference>
<dbReference type="PANTHER" id="PTHR31225">
    <property type="entry name" value="OS04G0344100 PROTEIN-RELATED"/>
    <property type="match status" value="1"/>
</dbReference>
<dbReference type="InterPro" id="IPR008949">
    <property type="entry name" value="Isoprenoid_synthase_dom_sf"/>
</dbReference>
<evidence type="ECO:0008006" key="10">
    <source>
        <dbReference type="Google" id="ProtNLM"/>
    </source>
</evidence>
<dbReference type="EMBL" id="JAAGAX010000017">
    <property type="protein sequence ID" value="KAF2285874.1"/>
    <property type="molecule type" value="Genomic_DNA"/>
</dbReference>
<evidence type="ECO:0000256" key="1">
    <source>
        <dbReference type="ARBA" id="ARBA00001946"/>
    </source>
</evidence>
<dbReference type="PANTHER" id="PTHR31225:SF221">
    <property type="entry name" value="(-)-GERMACRENE D SYNTHASE"/>
    <property type="match status" value="1"/>
</dbReference>
<gene>
    <name evidence="8" type="ORF">GH714_008626</name>
</gene>
<dbReference type="AlphaFoldDB" id="A0A6A6KBV3"/>
<evidence type="ECO:0000256" key="2">
    <source>
        <dbReference type="ARBA" id="ARBA00006333"/>
    </source>
</evidence>
<dbReference type="InterPro" id="IPR005630">
    <property type="entry name" value="Terpene_synthase_metal-bd"/>
</dbReference>
<sequence length="313" mass="36709">MLKDDIDEFSQKLHLINTMQRIGIAYHFTGDIENALEKICQEYSVDGNDLYTAALWFRLLRQQGNKVSCDIFEKLKDSEGKFNESLIEDVDGMLSLYEAAHLGIRGEYILDEAITFTTTNLHSVLPQLSPYLAQQVNHALNSPIHKCVPRLEARYYIDAYARDKSHNTTLLQFAKLDFNRLQEQHQKELSGIIDWRKCLDFKAKLPYVRDRIVECFFWIVGVYFEPQYSLRRKIVTKVISMASILDDTYDNYATCEELELLTEATQRWDIKANDTLPEYMKMIYSTLIDVFMKLKRAWQKKEDHLVYITGKKQ</sequence>
<comment type="caution">
    <text evidence="8">The sequence shown here is derived from an EMBL/GenBank/DDBJ whole genome shotgun (WGS) entry which is preliminary data.</text>
</comment>
<dbReference type="GO" id="GO:0000287">
    <property type="term" value="F:magnesium ion binding"/>
    <property type="evidence" value="ECO:0007669"/>
    <property type="project" value="InterPro"/>
</dbReference>
<keyword evidence="3" id="KW-0479">Metal-binding</keyword>
<reference evidence="8 9" key="1">
    <citation type="journal article" date="2020" name="Mol. Plant">
        <title>The Chromosome-Based Rubber Tree Genome Provides New Insights into Spurge Genome Evolution and Rubber Biosynthesis.</title>
        <authorList>
            <person name="Liu J."/>
            <person name="Shi C."/>
            <person name="Shi C.C."/>
            <person name="Li W."/>
            <person name="Zhang Q.J."/>
            <person name="Zhang Y."/>
            <person name="Li K."/>
            <person name="Lu H.F."/>
            <person name="Shi C."/>
            <person name="Zhu S.T."/>
            <person name="Xiao Z.Y."/>
            <person name="Nan H."/>
            <person name="Yue Y."/>
            <person name="Zhu X.G."/>
            <person name="Wu Y."/>
            <person name="Hong X.N."/>
            <person name="Fan G.Y."/>
            <person name="Tong Y."/>
            <person name="Zhang D."/>
            <person name="Mao C.L."/>
            <person name="Liu Y.L."/>
            <person name="Hao S.J."/>
            <person name="Liu W.Q."/>
            <person name="Lv M.Q."/>
            <person name="Zhang H.B."/>
            <person name="Liu Y."/>
            <person name="Hu-Tang G.R."/>
            <person name="Wang J.P."/>
            <person name="Wang J.H."/>
            <person name="Sun Y.H."/>
            <person name="Ni S.B."/>
            <person name="Chen W.B."/>
            <person name="Zhang X.C."/>
            <person name="Jiao Y.N."/>
            <person name="Eichler E.E."/>
            <person name="Li G.H."/>
            <person name="Liu X."/>
            <person name="Gao L.Z."/>
        </authorList>
    </citation>
    <scope>NUCLEOTIDE SEQUENCE [LARGE SCALE GENOMIC DNA]</scope>
    <source>
        <strain evidence="9">cv. GT1</strain>
        <tissue evidence="8">Leaf</tissue>
    </source>
</reference>
<dbReference type="GO" id="GO:0016114">
    <property type="term" value="P:terpenoid biosynthetic process"/>
    <property type="evidence" value="ECO:0007669"/>
    <property type="project" value="InterPro"/>
</dbReference>
<dbReference type="Gene3D" id="1.10.600.10">
    <property type="entry name" value="Farnesyl Diphosphate Synthase"/>
    <property type="match status" value="1"/>
</dbReference>
<feature type="domain" description="Terpene synthase N-terminal" evidence="6">
    <location>
        <begin position="7"/>
        <end position="140"/>
    </location>
</feature>
<comment type="cofactor">
    <cofactor evidence="1">
        <name>Mg(2+)</name>
        <dbReference type="ChEBI" id="CHEBI:18420"/>
    </cofactor>
</comment>
<dbReference type="FunFam" id="1.50.10.130:FF:000001">
    <property type="entry name" value="Isoprene synthase, chloroplastic"/>
    <property type="match status" value="1"/>
</dbReference>
<name>A0A6A6KBV3_HEVBR</name>
<dbReference type="InterPro" id="IPR001906">
    <property type="entry name" value="Terpene_synth_N"/>
</dbReference>
<evidence type="ECO:0000313" key="9">
    <source>
        <dbReference type="Proteomes" id="UP000467840"/>
    </source>
</evidence>